<evidence type="ECO:0000313" key="8">
    <source>
        <dbReference type="Proteomes" id="UP001597090"/>
    </source>
</evidence>
<dbReference type="Proteomes" id="UP001597090">
    <property type="component" value="Unassembled WGS sequence"/>
</dbReference>
<evidence type="ECO:0000256" key="2">
    <source>
        <dbReference type="ARBA" id="ARBA00023136"/>
    </source>
</evidence>
<keyword evidence="8" id="KW-1185">Reference proteome</keyword>
<dbReference type="InterPro" id="IPR036737">
    <property type="entry name" value="OmpA-like_sf"/>
</dbReference>
<feature type="signal peptide" evidence="5">
    <location>
        <begin position="1"/>
        <end position="28"/>
    </location>
</feature>
<dbReference type="Gene3D" id="3.40.1520.20">
    <property type="match status" value="1"/>
</dbReference>
<dbReference type="PANTHER" id="PTHR30329:SF21">
    <property type="entry name" value="LIPOPROTEIN YIAD-RELATED"/>
    <property type="match status" value="1"/>
</dbReference>
<dbReference type="Pfam" id="PF00691">
    <property type="entry name" value="OmpA"/>
    <property type="match status" value="1"/>
</dbReference>
<evidence type="ECO:0000256" key="1">
    <source>
        <dbReference type="ARBA" id="ARBA00004442"/>
    </source>
</evidence>
<dbReference type="SUPFAM" id="SSF103088">
    <property type="entry name" value="OmpA-like"/>
    <property type="match status" value="1"/>
</dbReference>
<dbReference type="PROSITE" id="PS51123">
    <property type="entry name" value="OMPA_2"/>
    <property type="match status" value="1"/>
</dbReference>
<comment type="caution">
    <text evidence="7">The sequence shown here is derived from an EMBL/GenBank/DDBJ whole genome shotgun (WGS) entry which is preliminary data.</text>
</comment>
<dbReference type="Gene3D" id="3.30.1330.60">
    <property type="entry name" value="OmpA-like domain"/>
    <property type="match status" value="1"/>
</dbReference>
<dbReference type="PANTHER" id="PTHR30329">
    <property type="entry name" value="STATOR ELEMENT OF FLAGELLAR MOTOR COMPLEX"/>
    <property type="match status" value="1"/>
</dbReference>
<dbReference type="CDD" id="cd07185">
    <property type="entry name" value="OmpA_C-like"/>
    <property type="match status" value="1"/>
</dbReference>
<accession>A0ABW2YME3</accession>
<dbReference type="InterPro" id="IPR006664">
    <property type="entry name" value="OMP_bac"/>
</dbReference>
<sequence length="273" mass="28782">MHRTLPRSLPFRSLLAAGLGLAILAVHAQSVAPTAAPAASNSQQPVIAAGTVPDEATKAAVLTRLRELYGAQRVVDRIEVDAVVAPPNWRQHVVAMLDPDLQQVSTGKLEINGNAVRVSGQIGNELQRQQLISALATRLNKSFTVDGNALRVGDGAKQNLLDQALADRIIEFQSGSATLAPSGQAILEEMAAALKQIGNARVQVIGHTDAVGVREANVALSMARAIAVKAYLEQRGVAAANLSVQGLGPDQPIADNATADGRARNRRIEFRVL</sequence>
<keyword evidence="2 4" id="KW-0472">Membrane</keyword>
<comment type="subcellular location">
    <subcellularLocation>
        <location evidence="1">Cell outer membrane</location>
    </subcellularLocation>
</comment>
<name>A0ABW2YME3_9GAMM</name>
<proteinExistence type="predicted"/>
<dbReference type="RefSeq" id="WP_386812593.1">
    <property type="nucleotide sequence ID" value="NZ_JBHTIH010000004.1"/>
</dbReference>
<feature type="domain" description="OmpA-like" evidence="6">
    <location>
        <begin position="159"/>
        <end position="273"/>
    </location>
</feature>
<dbReference type="InterPro" id="IPR006665">
    <property type="entry name" value="OmpA-like"/>
</dbReference>
<reference evidence="8" key="1">
    <citation type="journal article" date="2019" name="Int. J. Syst. Evol. Microbiol.">
        <title>The Global Catalogue of Microorganisms (GCM) 10K type strain sequencing project: providing services to taxonomists for standard genome sequencing and annotation.</title>
        <authorList>
            <consortium name="The Broad Institute Genomics Platform"/>
            <consortium name="The Broad Institute Genome Sequencing Center for Infectious Disease"/>
            <person name="Wu L."/>
            <person name="Ma J."/>
        </authorList>
    </citation>
    <scope>NUCLEOTIDE SEQUENCE [LARGE SCALE GENOMIC DNA]</scope>
    <source>
        <strain evidence="8">CCUG 55491</strain>
    </source>
</reference>
<evidence type="ECO:0000256" key="5">
    <source>
        <dbReference type="SAM" id="SignalP"/>
    </source>
</evidence>
<dbReference type="PRINTS" id="PR01023">
    <property type="entry name" value="NAFLGMOTY"/>
</dbReference>
<dbReference type="InterPro" id="IPR050330">
    <property type="entry name" value="Bact_OuterMem_StrucFunc"/>
</dbReference>
<evidence type="ECO:0000313" key="7">
    <source>
        <dbReference type="EMBL" id="MFD0739557.1"/>
    </source>
</evidence>
<evidence type="ECO:0000259" key="6">
    <source>
        <dbReference type="PROSITE" id="PS51123"/>
    </source>
</evidence>
<evidence type="ECO:0000256" key="3">
    <source>
        <dbReference type="ARBA" id="ARBA00023237"/>
    </source>
</evidence>
<feature type="chain" id="PRO_5046793318" evidence="5">
    <location>
        <begin position="29"/>
        <end position="273"/>
    </location>
</feature>
<gene>
    <name evidence="7" type="ORF">ACFQZQ_09730</name>
</gene>
<organism evidence="7 8">
    <name type="scientific">Lysobacter koreensis</name>
    <dbReference type="NCBI Taxonomy" id="266122"/>
    <lineage>
        <taxon>Bacteria</taxon>
        <taxon>Pseudomonadati</taxon>
        <taxon>Pseudomonadota</taxon>
        <taxon>Gammaproteobacteria</taxon>
        <taxon>Lysobacterales</taxon>
        <taxon>Lysobacteraceae</taxon>
        <taxon>Lysobacter</taxon>
    </lineage>
</organism>
<evidence type="ECO:0000256" key="4">
    <source>
        <dbReference type="PROSITE-ProRule" id="PRU00473"/>
    </source>
</evidence>
<dbReference type="EMBL" id="JBHTIH010000004">
    <property type="protein sequence ID" value="MFD0739557.1"/>
    <property type="molecule type" value="Genomic_DNA"/>
</dbReference>
<protein>
    <submittedName>
        <fullName evidence="7">OmpA family protein</fullName>
    </submittedName>
</protein>
<keyword evidence="5" id="KW-0732">Signal</keyword>
<dbReference type="PRINTS" id="PR01021">
    <property type="entry name" value="OMPADOMAIN"/>
</dbReference>
<keyword evidence="3" id="KW-0998">Cell outer membrane</keyword>